<dbReference type="Proteomes" id="UP000239747">
    <property type="component" value="Unassembled WGS sequence"/>
</dbReference>
<evidence type="ECO:0000256" key="1">
    <source>
        <dbReference type="SAM" id="Phobius"/>
    </source>
</evidence>
<evidence type="ECO:0000313" key="2">
    <source>
        <dbReference type="EMBL" id="PQJ32306.1"/>
    </source>
</evidence>
<keyword evidence="3" id="KW-1185">Reference proteome</keyword>
<feature type="transmembrane region" description="Helical" evidence="1">
    <location>
        <begin position="6"/>
        <end position="31"/>
    </location>
</feature>
<gene>
    <name evidence="2" type="ORF">BST92_10370</name>
</gene>
<reference evidence="2 3" key="1">
    <citation type="submission" date="2017-01" db="EMBL/GenBank/DDBJ databases">
        <title>Trade-off between light-utilization and light-protection in marine flavobacteria.</title>
        <authorList>
            <person name="Kumagai Y."/>
            <person name="Yoshizawa S."/>
            <person name="Kogure K."/>
            <person name="Iwasaki W."/>
        </authorList>
    </citation>
    <scope>NUCLEOTIDE SEQUENCE [LARGE SCALE GENOMIC DNA]</scope>
    <source>
        <strain evidence="2 3">KCTC 32109</strain>
    </source>
</reference>
<organism evidence="2 3">
    <name type="scientific">Nonlabens arenilitoris</name>
    <dbReference type="NCBI Taxonomy" id="1217969"/>
    <lineage>
        <taxon>Bacteria</taxon>
        <taxon>Pseudomonadati</taxon>
        <taxon>Bacteroidota</taxon>
        <taxon>Flavobacteriia</taxon>
        <taxon>Flavobacteriales</taxon>
        <taxon>Flavobacteriaceae</taxon>
        <taxon>Nonlabens</taxon>
    </lineage>
</organism>
<sequence>MGTFAVLIFIITILIMIGFVVGMVFLIRWVIKKSNGNKSPEHTQNEQQQMLARVDYMKKSLVPWGDRSYTDISSYMTAQFSKGFARRLIGTVYSTDKQPIMAFSRIERGMKSDGYFFVGATNFNLACEVVDDHINVNLNNESLGRISSSGEITDHHGNFLGTAKHPTKISISSGSLRYRFGESTYDVVLQGKLLAKVYVAPNYADFDHGSFSHNFNENAIGQPIMKLLDTPTPQQEKWLLAIAVLEIVHHGHWMI</sequence>
<name>A0A2S7UBK5_9FLAO</name>
<dbReference type="AlphaFoldDB" id="A0A2S7UBK5"/>
<accession>A0A2S7UBK5</accession>
<keyword evidence="1" id="KW-1133">Transmembrane helix</keyword>
<dbReference type="RefSeq" id="WP_105071386.1">
    <property type="nucleotide sequence ID" value="NZ_MTPW01000001.1"/>
</dbReference>
<proteinExistence type="predicted"/>
<keyword evidence="1" id="KW-0812">Transmembrane</keyword>
<evidence type="ECO:0000313" key="3">
    <source>
        <dbReference type="Proteomes" id="UP000239747"/>
    </source>
</evidence>
<dbReference type="OrthoDB" id="1440286at2"/>
<comment type="caution">
    <text evidence="2">The sequence shown here is derived from an EMBL/GenBank/DDBJ whole genome shotgun (WGS) entry which is preliminary data.</text>
</comment>
<keyword evidence="1" id="KW-0472">Membrane</keyword>
<protein>
    <submittedName>
        <fullName evidence="2">Uncharacterized protein</fullName>
    </submittedName>
</protein>
<dbReference type="EMBL" id="MTPW01000001">
    <property type="protein sequence ID" value="PQJ32306.1"/>
    <property type="molecule type" value="Genomic_DNA"/>
</dbReference>